<dbReference type="AlphaFoldDB" id="A0A1M5Q6S6"/>
<reference evidence="3" key="1">
    <citation type="submission" date="2016-11" db="EMBL/GenBank/DDBJ databases">
        <authorList>
            <person name="Varghese N."/>
            <person name="Submissions S."/>
        </authorList>
    </citation>
    <scope>NUCLEOTIDE SEQUENCE [LARGE SCALE GENOMIC DNA]</scope>
    <source>
        <strain evidence="3">CGMCC 1.8995</strain>
    </source>
</reference>
<dbReference type="RefSeq" id="WP_073324706.1">
    <property type="nucleotide sequence ID" value="NZ_FQWD01000006.1"/>
</dbReference>
<evidence type="ECO:0000256" key="1">
    <source>
        <dbReference type="SAM" id="Phobius"/>
    </source>
</evidence>
<sequence>MSLSPKIARTLVAILLFISLIISVFFWSEARSEVVFLCGNFSAGVTEQSVLKQLGTANWLEVTQQHTDYGRRIVSDSAVSLRMYRCNIDIGTDGKVITASVSGWF</sequence>
<dbReference type="STRING" id="634436.SAMN05216361_3764"/>
<keyword evidence="1" id="KW-1133">Transmembrane helix</keyword>
<protein>
    <submittedName>
        <fullName evidence="2">Uncharacterized protein</fullName>
    </submittedName>
</protein>
<evidence type="ECO:0000313" key="3">
    <source>
        <dbReference type="Proteomes" id="UP000184520"/>
    </source>
</evidence>
<evidence type="ECO:0000313" key="2">
    <source>
        <dbReference type="EMBL" id="SHH09765.1"/>
    </source>
</evidence>
<keyword evidence="1" id="KW-0472">Membrane</keyword>
<keyword evidence="1" id="KW-0812">Transmembrane</keyword>
<keyword evidence="3" id="KW-1185">Reference proteome</keyword>
<name>A0A1M5Q6S6_9ALTE</name>
<dbReference type="Proteomes" id="UP000184520">
    <property type="component" value="Unassembled WGS sequence"/>
</dbReference>
<organism evidence="2 3">
    <name type="scientific">Marisediminitalea aggregata</name>
    <dbReference type="NCBI Taxonomy" id="634436"/>
    <lineage>
        <taxon>Bacteria</taxon>
        <taxon>Pseudomonadati</taxon>
        <taxon>Pseudomonadota</taxon>
        <taxon>Gammaproteobacteria</taxon>
        <taxon>Alteromonadales</taxon>
        <taxon>Alteromonadaceae</taxon>
        <taxon>Marisediminitalea</taxon>
    </lineage>
</organism>
<dbReference type="EMBL" id="FQWD01000006">
    <property type="protein sequence ID" value="SHH09765.1"/>
    <property type="molecule type" value="Genomic_DNA"/>
</dbReference>
<accession>A0A1M5Q6S6</accession>
<proteinExistence type="predicted"/>
<dbReference type="OrthoDB" id="6332464at2"/>
<gene>
    <name evidence="2" type="ORF">SAMN05216361_3764</name>
</gene>
<feature type="transmembrane region" description="Helical" evidence="1">
    <location>
        <begin position="7"/>
        <end position="28"/>
    </location>
</feature>